<dbReference type="Proteomes" id="UP000525686">
    <property type="component" value="Unassembled WGS sequence"/>
</dbReference>
<dbReference type="Gene3D" id="1.10.260.40">
    <property type="entry name" value="lambda repressor-like DNA-binding domains"/>
    <property type="match status" value="1"/>
</dbReference>
<dbReference type="GO" id="GO:0003677">
    <property type="term" value="F:DNA binding"/>
    <property type="evidence" value="ECO:0007669"/>
    <property type="project" value="InterPro"/>
</dbReference>
<dbReference type="EMBL" id="JABJWZ010000031">
    <property type="protein sequence ID" value="MBB1252876.1"/>
    <property type="molecule type" value="Genomic_DNA"/>
</dbReference>
<protein>
    <submittedName>
        <fullName evidence="1">Uncharacterized protein</fullName>
    </submittedName>
</protein>
<dbReference type="RefSeq" id="WP_181353671.1">
    <property type="nucleotide sequence ID" value="NZ_JABJWZ010000031.1"/>
</dbReference>
<reference evidence="2" key="1">
    <citation type="submission" date="2020-05" db="EMBL/GenBank/DDBJ databases">
        <title>Classification of alakaliphilic streptomycetes isolated from an alkaline soil next to Lonar Crater, India and a proposal for the recognition of Streptomyces alkaliterrae sp. nov.</title>
        <authorList>
            <person name="Golinska P."/>
        </authorList>
    </citation>
    <scope>NUCLEOTIDE SEQUENCE [LARGE SCALE GENOMIC DNA]</scope>
    <source>
        <strain evidence="2">OF3</strain>
    </source>
</reference>
<comment type="caution">
    <text evidence="1">The sequence shown here is derived from an EMBL/GenBank/DDBJ whole genome shotgun (WGS) entry which is preliminary data.</text>
</comment>
<gene>
    <name evidence="1" type="ORF">H3146_05780</name>
</gene>
<dbReference type="InterPro" id="IPR010982">
    <property type="entry name" value="Lambda_DNA-bd_dom_sf"/>
</dbReference>
<evidence type="ECO:0000313" key="1">
    <source>
        <dbReference type="EMBL" id="MBB1252876.1"/>
    </source>
</evidence>
<organism evidence="1 2">
    <name type="scientific">Streptomyces alkaliterrae</name>
    <dbReference type="NCBI Taxonomy" id="2213162"/>
    <lineage>
        <taxon>Bacteria</taxon>
        <taxon>Bacillati</taxon>
        <taxon>Actinomycetota</taxon>
        <taxon>Actinomycetes</taxon>
        <taxon>Kitasatosporales</taxon>
        <taxon>Streptomycetaceae</taxon>
        <taxon>Streptomyces</taxon>
    </lineage>
</organism>
<sequence length="138" mass="14671">METVTETRAEGHTRTTAALTALVRGVNAAGTSFQAMADRAKAAGLPLSKPYFQKLATGAVTTSPTEPRLRAIAAGTGRPLRVVQEAAALQYLGYEASGLAGYDEDTRVIVAHLAGMTPAARRRWRVMIEAADQITDQE</sequence>
<name>A0A7W3WIB5_9ACTN</name>
<dbReference type="AlphaFoldDB" id="A0A7W3WIB5"/>
<evidence type="ECO:0000313" key="2">
    <source>
        <dbReference type="Proteomes" id="UP000525686"/>
    </source>
</evidence>
<proteinExistence type="predicted"/>
<accession>A0A7W3WIB5</accession>